<keyword evidence="4" id="KW-1185">Reference proteome</keyword>
<keyword evidence="3" id="KW-0645">Protease</keyword>
<dbReference type="GO" id="GO:0008235">
    <property type="term" value="F:metalloexopeptidase activity"/>
    <property type="evidence" value="ECO:0007669"/>
    <property type="project" value="UniProtKB-ARBA"/>
</dbReference>
<dbReference type="EMBL" id="JAFKCV010000004">
    <property type="protein sequence ID" value="MBN7825232.1"/>
    <property type="molecule type" value="Genomic_DNA"/>
</dbReference>
<feature type="domain" description="Peptidase M24" evidence="1">
    <location>
        <begin position="143"/>
        <end position="344"/>
    </location>
</feature>
<dbReference type="PANTHER" id="PTHR46112:SF8">
    <property type="entry name" value="CYTOPLASMIC PEPTIDASE PEPQ-RELATED"/>
    <property type="match status" value="1"/>
</dbReference>
<feature type="domain" description="Creatinase N-terminal" evidence="2">
    <location>
        <begin position="7"/>
        <end position="135"/>
    </location>
</feature>
<dbReference type="InterPro" id="IPR050659">
    <property type="entry name" value="Peptidase_M24B"/>
</dbReference>
<dbReference type="InterPro" id="IPR000587">
    <property type="entry name" value="Creatinase_N"/>
</dbReference>
<reference evidence="3" key="1">
    <citation type="submission" date="2021-03" db="EMBL/GenBank/DDBJ databases">
        <title>novel species isolated from a fishpond in China.</title>
        <authorList>
            <person name="Lu H."/>
            <person name="Cai Z."/>
        </authorList>
    </citation>
    <scope>NUCLEOTIDE SEQUENCE</scope>
    <source>
        <strain evidence="3">JCM 30855</strain>
    </source>
</reference>
<dbReference type="RefSeq" id="WP_206573350.1">
    <property type="nucleotide sequence ID" value="NZ_JAFKCV010000004.1"/>
</dbReference>
<evidence type="ECO:0000313" key="4">
    <source>
        <dbReference type="Proteomes" id="UP000664654"/>
    </source>
</evidence>
<dbReference type="SUPFAM" id="SSF53092">
    <property type="entry name" value="Creatinase/prolidase N-terminal domain"/>
    <property type="match status" value="1"/>
</dbReference>
<evidence type="ECO:0000313" key="3">
    <source>
        <dbReference type="EMBL" id="MBN7825232.1"/>
    </source>
</evidence>
<sequence>MNQYSQRLTRLRQAMTAAGCHAMLISEPTNIRYLSGFGGSSAYLLVTASEQFLITDYRYVQRAGEDCPDYQTYCRDRVSESLGQAVGRLLSHTPNASLYLDYRHLSVELYLTLQSDLPMMELKPAPLLVEDLRAIKEPAERACIERCILIAEQSLDWLLGRIEVGMTEARAAELLNNKMMELGAQGQAFPTILLSGPRSALPHGQPGDRKLCRGDWLLIDFGAQLKGLRCDITRTFVLGKASDEQRRFYQTVARAQQAAIDMVRAGVSGHQINRTASDILAASPYAAYAGEGIGHSFGLSLHEPPLLRRSCETLLQSGMILTIEPGLYRPGFGGVRIEDDILVQDQGSLSLTRFNKDLMEI</sequence>
<dbReference type="Pfam" id="PF00557">
    <property type="entry name" value="Peptidase_M24"/>
    <property type="match status" value="1"/>
</dbReference>
<accession>A0A939DM88</accession>
<dbReference type="PRINTS" id="PR00599">
    <property type="entry name" value="MAPEPTIDASE"/>
</dbReference>
<keyword evidence="3" id="KW-0378">Hydrolase</keyword>
<gene>
    <name evidence="3" type="ORF">J0A66_08375</name>
</gene>
<protein>
    <submittedName>
        <fullName evidence="3">Aminopeptidase P family protein</fullName>
    </submittedName>
</protein>
<keyword evidence="3" id="KW-0031">Aminopeptidase</keyword>
<evidence type="ECO:0000259" key="1">
    <source>
        <dbReference type="Pfam" id="PF00557"/>
    </source>
</evidence>
<dbReference type="AlphaFoldDB" id="A0A939DM88"/>
<dbReference type="Gene3D" id="3.90.230.10">
    <property type="entry name" value="Creatinase/methionine aminopeptidase superfamily"/>
    <property type="match status" value="1"/>
</dbReference>
<comment type="caution">
    <text evidence="3">The sequence shown here is derived from an EMBL/GenBank/DDBJ whole genome shotgun (WGS) entry which is preliminary data.</text>
</comment>
<dbReference type="Gene3D" id="3.40.350.10">
    <property type="entry name" value="Creatinase/prolidase N-terminal domain"/>
    <property type="match status" value="1"/>
</dbReference>
<dbReference type="InterPro" id="IPR036005">
    <property type="entry name" value="Creatinase/aminopeptidase-like"/>
</dbReference>
<dbReference type="InterPro" id="IPR001714">
    <property type="entry name" value="Pept_M24_MAP"/>
</dbReference>
<evidence type="ECO:0000259" key="2">
    <source>
        <dbReference type="Pfam" id="PF01321"/>
    </source>
</evidence>
<dbReference type="SUPFAM" id="SSF55920">
    <property type="entry name" value="Creatinase/aminopeptidase"/>
    <property type="match status" value="1"/>
</dbReference>
<dbReference type="InterPro" id="IPR000994">
    <property type="entry name" value="Pept_M24"/>
</dbReference>
<dbReference type="Pfam" id="PF01321">
    <property type="entry name" value="Creatinase_N"/>
    <property type="match status" value="1"/>
</dbReference>
<organism evidence="3 4">
    <name type="scientific">Bowmanella dokdonensis</name>
    <dbReference type="NCBI Taxonomy" id="751969"/>
    <lineage>
        <taxon>Bacteria</taxon>
        <taxon>Pseudomonadati</taxon>
        <taxon>Pseudomonadota</taxon>
        <taxon>Gammaproteobacteria</taxon>
        <taxon>Alteromonadales</taxon>
        <taxon>Alteromonadaceae</taxon>
        <taxon>Bowmanella</taxon>
    </lineage>
</organism>
<dbReference type="Proteomes" id="UP000664654">
    <property type="component" value="Unassembled WGS sequence"/>
</dbReference>
<proteinExistence type="predicted"/>
<name>A0A939DM88_9ALTE</name>
<dbReference type="GO" id="GO:0004177">
    <property type="term" value="F:aminopeptidase activity"/>
    <property type="evidence" value="ECO:0007669"/>
    <property type="project" value="UniProtKB-KW"/>
</dbReference>
<dbReference type="PANTHER" id="PTHR46112">
    <property type="entry name" value="AMINOPEPTIDASE"/>
    <property type="match status" value="1"/>
</dbReference>
<dbReference type="InterPro" id="IPR029149">
    <property type="entry name" value="Creatin/AminoP/Spt16_N"/>
</dbReference>